<dbReference type="Pfam" id="PF19795">
    <property type="entry name" value="DUF6279"/>
    <property type="match status" value="1"/>
</dbReference>
<proteinExistence type="predicted"/>
<gene>
    <name evidence="3" type="ORF">PSAKL28_39170</name>
</gene>
<dbReference type="EMBL" id="CP009048">
    <property type="protein sequence ID" value="AIL63067.1"/>
    <property type="molecule type" value="Genomic_DNA"/>
</dbReference>
<evidence type="ECO:0000256" key="1">
    <source>
        <dbReference type="SAM" id="Coils"/>
    </source>
</evidence>
<organism evidence="3 4">
    <name type="scientific">Pseudomonas alkylphenolica</name>
    <dbReference type="NCBI Taxonomy" id="237609"/>
    <lineage>
        <taxon>Bacteria</taxon>
        <taxon>Pseudomonadati</taxon>
        <taxon>Pseudomonadota</taxon>
        <taxon>Gammaproteobacteria</taxon>
        <taxon>Pseudomonadales</taxon>
        <taxon>Pseudomonadaceae</taxon>
        <taxon>Pseudomonas</taxon>
    </lineage>
</organism>
<accession>A0A077FCG6</accession>
<dbReference type="PIRSF" id="PIRSF028200">
    <property type="entry name" value="UCP028200"/>
    <property type="match status" value="1"/>
</dbReference>
<dbReference type="KEGG" id="palk:PSAKL28_39170"/>
<dbReference type="eggNOG" id="ENOG5032RT1">
    <property type="taxonomic scope" value="Bacteria"/>
</dbReference>
<evidence type="ECO:0000313" key="3">
    <source>
        <dbReference type="EMBL" id="AIL63067.1"/>
    </source>
</evidence>
<keyword evidence="3" id="KW-0449">Lipoprotein</keyword>
<dbReference type="OrthoDB" id="5767052at2"/>
<feature type="coiled-coil region" evidence="1">
    <location>
        <begin position="244"/>
        <end position="280"/>
    </location>
</feature>
<dbReference type="RefSeq" id="WP_038613637.1">
    <property type="nucleotide sequence ID" value="NZ_CP009048.1"/>
</dbReference>
<dbReference type="HOGENOM" id="CLU_061560_0_0_6"/>
<dbReference type="Proteomes" id="UP000028931">
    <property type="component" value="Chromosome"/>
</dbReference>
<dbReference type="PROSITE" id="PS51257">
    <property type="entry name" value="PROKAR_LIPOPROTEIN"/>
    <property type="match status" value="1"/>
</dbReference>
<feature type="chain" id="PRO_5001718269" evidence="2">
    <location>
        <begin position="25"/>
        <end position="289"/>
    </location>
</feature>
<protein>
    <submittedName>
        <fullName evidence="3">Lipoprotein</fullName>
    </submittedName>
</protein>
<name>A0A077FCG6_9PSED</name>
<feature type="signal peptide" evidence="2">
    <location>
        <begin position="1"/>
        <end position="24"/>
    </location>
</feature>
<reference evidence="3 4" key="1">
    <citation type="submission" date="2014-07" db="EMBL/GenBank/DDBJ databases">
        <authorList>
            <person name="Lee K."/>
            <person name="Lim J.Y."/>
            <person name="Hwang I."/>
        </authorList>
    </citation>
    <scope>NUCLEOTIDE SEQUENCE [LARGE SCALE GENOMIC DNA]</scope>
    <source>
        <strain evidence="3 4">KL28</strain>
    </source>
</reference>
<sequence>MYACLCKYLRPCLFLLVPALLAVACSRIDLAYRNLDVLVPWTLNDYLNMNRQQKTWLNQRLKQHLAWHCRTQLPGYLTWIDEVRQMVASGQVTEQQLQVRTQQAKQAIAKVADQITPSAAQLLRAMDDEQVREMRQAFTEDIRERQAKFVKTPLARQIQARAERMEKRLTPWLGELSPQQQVRIMTWSQGLGEQNRQSIANRANWQAQFSEAMEQRQSAGFEPRLEQLLKNRESLWTPEYRQVNQRAEQEARRLLVDIMAQSSEQQRQHLQQKLSQVRKDFSELKCMKG</sequence>
<dbReference type="InterPro" id="IPR016875">
    <property type="entry name" value="UCP028200"/>
</dbReference>
<keyword evidence="2" id="KW-0732">Signal</keyword>
<dbReference type="AlphaFoldDB" id="A0A077FCG6"/>
<evidence type="ECO:0000256" key="2">
    <source>
        <dbReference type="SAM" id="SignalP"/>
    </source>
</evidence>
<evidence type="ECO:0000313" key="4">
    <source>
        <dbReference type="Proteomes" id="UP000028931"/>
    </source>
</evidence>
<keyword evidence="1" id="KW-0175">Coiled coil</keyword>